<evidence type="ECO:0000256" key="1">
    <source>
        <dbReference type="ARBA" id="ARBA00023002"/>
    </source>
</evidence>
<dbReference type="Pfam" id="PF13602">
    <property type="entry name" value="ADH_zinc_N_2"/>
    <property type="match status" value="1"/>
</dbReference>
<name>A0A673Z814_SALTR</name>
<protein>
    <submittedName>
        <fullName evidence="4">Vesicle amine transport 1</fullName>
    </submittedName>
</protein>
<dbReference type="PANTHER" id="PTHR44054:SF1">
    <property type="entry name" value="SYNAPTIC VESICLE MEMBRANE PROTEIN VAT-1 HOMOLOG"/>
    <property type="match status" value="1"/>
</dbReference>
<dbReference type="GO" id="GO:0016491">
    <property type="term" value="F:oxidoreductase activity"/>
    <property type="evidence" value="ECO:0007669"/>
    <property type="project" value="UniProtKB-KW"/>
</dbReference>
<dbReference type="PANTHER" id="PTHR44054">
    <property type="entry name" value="SYNAPTIC VESICLE MEMBRANE PROTEIN VAT-1 HOMOLOG-LIKE"/>
    <property type="match status" value="1"/>
</dbReference>
<dbReference type="Gene3D" id="3.40.50.720">
    <property type="entry name" value="NAD(P)-binding Rossmann-like Domain"/>
    <property type="match status" value="1"/>
</dbReference>
<dbReference type="SUPFAM" id="SSF50129">
    <property type="entry name" value="GroES-like"/>
    <property type="match status" value="1"/>
</dbReference>
<dbReference type="AlphaFoldDB" id="A0A673Z814"/>
<dbReference type="InterPro" id="IPR013154">
    <property type="entry name" value="ADH-like_N"/>
</dbReference>
<feature type="compositionally biased region" description="Basic and acidic residues" evidence="2">
    <location>
        <begin position="405"/>
        <end position="414"/>
    </location>
</feature>
<dbReference type="InterPro" id="IPR052100">
    <property type="entry name" value="SV-ATPase_mito-regulator"/>
</dbReference>
<dbReference type="Pfam" id="PF08240">
    <property type="entry name" value="ADH_N"/>
    <property type="match status" value="1"/>
</dbReference>
<accession>A0A673Z814</accession>
<organism evidence="4 5">
    <name type="scientific">Salmo trutta</name>
    <name type="common">Brown trout</name>
    <dbReference type="NCBI Taxonomy" id="8032"/>
    <lineage>
        <taxon>Eukaryota</taxon>
        <taxon>Metazoa</taxon>
        <taxon>Chordata</taxon>
        <taxon>Craniata</taxon>
        <taxon>Vertebrata</taxon>
        <taxon>Euteleostomi</taxon>
        <taxon>Actinopterygii</taxon>
        <taxon>Neopterygii</taxon>
        <taxon>Teleostei</taxon>
        <taxon>Protacanthopterygii</taxon>
        <taxon>Salmoniformes</taxon>
        <taxon>Salmonidae</taxon>
        <taxon>Salmoninae</taxon>
        <taxon>Salmo</taxon>
    </lineage>
</organism>
<feature type="compositionally biased region" description="Low complexity" evidence="2">
    <location>
        <begin position="46"/>
        <end position="56"/>
    </location>
</feature>
<feature type="compositionally biased region" description="Basic and acidic residues" evidence="2">
    <location>
        <begin position="438"/>
        <end position="463"/>
    </location>
</feature>
<dbReference type="GO" id="GO:0010637">
    <property type="term" value="P:negative regulation of mitochondrial fusion"/>
    <property type="evidence" value="ECO:0007669"/>
    <property type="project" value="TreeGrafter"/>
</dbReference>
<dbReference type="SUPFAM" id="SSF51735">
    <property type="entry name" value="NAD(P)-binding Rossmann-fold domains"/>
    <property type="match status" value="1"/>
</dbReference>
<proteinExistence type="predicted"/>
<dbReference type="Ensembl" id="ENSSTUT00000044913.1">
    <property type="protein sequence ID" value="ENSSTUP00000043017.1"/>
    <property type="gene ID" value="ENSSTUG00000018185.1"/>
</dbReference>
<feature type="domain" description="Enoyl reductase (ER)" evidence="3">
    <location>
        <begin position="75"/>
        <end position="402"/>
    </location>
</feature>
<dbReference type="CDD" id="cd08275">
    <property type="entry name" value="MDR3"/>
    <property type="match status" value="1"/>
</dbReference>
<sequence>MSGEEAPARQQQEPAEEKTENPPTEEPPSEEAQEGEPSPAEEPADEPAAATPDKAPVAPEEEVFSYRALFLTGYGGYDKVKLQMKKGKPSLKSAEVLVRVKACGLNFAELLGRQGLYELLPSPPVTPGMECSGVIEAIGEEVTDRKVGDRVLVLSRHGLWQEVVVVPASLTFIMPESMSFEEAAALPINYLTAYIMLFEMANVRAGQSILIHMAAGGVGIAATQLCQLLEDVTVFGTASASKHETISQGGVTHPIDYRTRDYAEEIRKISPKGLDVVLDPLGGSDTQKAFSLLKPMGTLIVFGAANCVTGQKKNLLAVAKTWYNQFTINTLRLMHANKAVCGFHLGYLGDEDELITQTMTRLLELYTQGKIKPRIDSTYHFEQVGDAMRRMHERNNIGKVILLPEPKKEEEKPESNPVPAETDKKEEEKPESNPVPAETDKKEEEKDENKMETSTEEVKREEN</sequence>
<reference evidence="4" key="2">
    <citation type="submission" date="2025-09" db="UniProtKB">
        <authorList>
            <consortium name="Ensembl"/>
        </authorList>
    </citation>
    <scope>IDENTIFICATION</scope>
</reference>
<dbReference type="OrthoDB" id="203908at2759"/>
<reference evidence="4" key="1">
    <citation type="submission" date="2025-08" db="UniProtKB">
        <authorList>
            <consortium name="Ensembl"/>
        </authorList>
    </citation>
    <scope>IDENTIFICATION</scope>
</reference>
<gene>
    <name evidence="4" type="primary">VAT1</name>
</gene>
<evidence type="ECO:0000313" key="4">
    <source>
        <dbReference type="Ensembl" id="ENSSTUP00000043017.1"/>
    </source>
</evidence>
<feature type="compositionally biased region" description="Basic and acidic residues" evidence="2">
    <location>
        <begin position="421"/>
        <end position="431"/>
    </location>
</feature>
<dbReference type="InterPro" id="IPR036291">
    <property type="entry name" value="NAD(P)-bd_dom_sf"/>
</dbReference>
<dbReference type="Proteomes" id="UP000472277">
    <property type="component" value="Chromosome 2"/>
</dbReference>
<evidence type="ECO:0000256" key="2">
    <source>
        <dbReference type="SAM" id="MobiDB-lite"/>
    </source>
</evidence>
<dbReference type="Gene3D" id="3.90.180.10">
    <property type="entry name" value="Medium-chain alcohol dehydrogenases, catalytic domain"/>
    <property type="match status" value="1"/>
</dbReference>
<dbReference type="GO" id="GO:0005741">
    <property type="term" value="C:mitochondrial outer membrane"/>
    <property type="evidence" value="ECO:0007669"/>
    <property type="project" value="TreeGrafter"/>
</dbReference>
<evidence type="ECO:0000313" key="5">
    <source>
        <dbReference type="Proteomes" id="UP000472277"/>
    </source>
</evidence>
<feature type="region of interest" description="Disordered" evidence="2">
    <location>
        <begin position="399"/>
        <end position="463"/>
    </location>
</feature>
<keyword evidence="5" id="KW-1185">Reference proteome</keyword>
<dbReference type="InterPro" id="IPR020843">
    <property type="entry name" value="ER"/>
</dbReference>
<dbReference type="InParanoid" id="A0A673Z814"/>
<feature type="region of interest" description="Disordered" evidence="2">
    <location>
        <begin position="1"/>
        <end position="58"/>
    </location>
</feature>
<dbReference type="OMA" id="MRAAVCP"/>
<dbReference type="SMART" id="SM00829">
    <property type="entry name" value="PKS_ER"/>
    <property type="match status" value="1"/>
</dbReference>
<keyword evidence="1" id="KW-0560">Oxidoreductase</keyword>
<dbReference type="InterPro" id="IPR011032">
    <property type="entry name" value="GroES-like_sf"/>
</dbReference>
<evidence type="ECO:0000259" key="3">
    <source>
        <dbReference type="SMART" id="SM00829"/>
    </source>
</evidence>
<dbReference type="GeneTree" id="ENSGT00940000157579"/>